<keyword evidence="3" id="KW-1185">Reference proteome</keyword>
<keyword evidence="1" id="KW-0472">Membrane</keyword>
<protein>
    <submittedName>
        <fullName evidence="2">Uncharacterized protein</fullName>
    </submittedName>
</protein>
<proteinExistence type="predicted"/>
<dbReference type="EMBL" id="QEAS01000024">
    <property type="protein sequence ID" value="PWG78464.1"/>
    <property type="molecule type" value="Genomic_DNA"/>
</dbReference>
<comment type="caution">
    <text evidence="2">The sequence shown here is derived from an EMBL/GenBank/DDBJ whole genome shotgun (WGS) entry which is preliminary data.</text>
</comment>
<keyword evidence="1" id="KW-0812">Transmembrane</keyword>
<keyword evidence="1" id="KW-1133">Transmembrane helix</keyword>
<feature type="transmembrane region" description="Helical" evidence="1">
    <location>
        <begin position="48"/>
        <end position="69"/>
    </location>
</feature>
<gene>
    <name evidence="2" type="ORF">DDR33_21795</name>
</gene>
<evidence type="ECO:0000313" key="2">
    <source>
        <dbReference type="EMBL" id="PWG78464.1"/>
    </source>
</evidence>
<evidence type="ECO:0000313" key="3">
    <source>
        <dbReference type="Proteomes" id="UP000245647"/>
    </source>
</evidence>
<sequence length="73" mass="8607">MSWVQFLLIVQFLVELVIFHYVGKYYIKRTERSTQLSEQIAKLSVKMASFIFLKAIYILVFIVQVMFILSGQV</sequence>
<feature type="transmembrane region" description="Helical" evidence="1">
    <location>
        <begin position="6"/>
        <end position="27"/>
    </location>
</feature>
<dbReference type="Proteomes" id="UP000245647">
    <property type="component" value="Unassembled WGS sequence"/>
</dbReference>
<name>A0A2U2PAY7_9SPHI</name>
<accession>A0A2U2PAY7</accession>
<evidence type="ECO:0000256" key="1">
    <source>
        <dbReference type="SAM" id="Phobius"/>
    </source>
</evidence>
<reference evidence="2 3" key="1">
    <citation type="submission" date="2018-04" db="EMBL/GenBank/DDBJ databases">
        <title>Pedobacter chongqingensis sp. nov., isolated from a rottenly hemp rope.</title>
        <authorList>
            <person name="Cai Y."/>
        </authorList>
    </citation>
    <scope>NUCLEOTIDE SEQUENCE [LARGE SCALE GENOMIC DNA]</scope>
    <source>
        <strain evidence="2 3">FJ4-8</strain>
    </source>
</reference>
<organism evidence="2 3">
    <name type="scientific">Pararcticibacter amylolyticus</name>
    <dbReference type="NCBI Taxonomy" id="2173175"/>
    <lineage>
        <taxon>Bacteria</taxon>
        <taxon>Pseudomonadati</taxon>
        <taxon>Bacteroidota</taxon>
        <taxon>Sphingobacteriia</taxon>
        <taxon>Sphingobacteriales</taxon>
        <taxon>Sphingobacteriaceae</taxon>
        <taxon>Pararcticibacter</taxon>
    </lineage>
</organism>
<dbReference type="AlphaFoldDB" id="A0A2U2PAY7"/>